<protein>
    <recommendedName>
        <fullName evidence="4">Ricin B lectin domain-containing protein</fullName>
    </recommendedName>
</protein>
<feature type="region of interest" description="Disordered" evidence="1">
    <location>
        <begin position="1"/>
        <end position="61"/>
    </location>
</feature>
<organism evidence="2 3">
    <name type="scientific">Arthrobotrys conoides</name>
    <dbReference type="NCBI Taxonomy" id="74498"/>
    <lineage>
        <taxon>Eukaryota</taxon>
        <taxon>Fungi</taxon>
        <taxon>Dikarya</taxon>
        <taxon>Ascomycota</taxon>
        <taxon>Pezizomycotina</taxon>
        <taxon>Orbiliomycetes</taxon>
        <taxon>Orbiliales</taxon>
        <taxon>Orbiliaceae</taxon>
        <taxon>Arthrobotrys</taxon>
    </lineage>
</organism>
<dbReference type="EMBL" id="JAVHJM010000003">
    <property type="protein sequence ID" value="KAK6516634.1"/>
    <property type="molecule type" value="Genomic_DNA"/>
</dbReference>
<evidence type="ECO:0008006" key="4">
    <source>
        <dbReference type="Google" id="ProtNLM"/>
    </source>
</evidence>
<gene>
    <name evidence="2" type="ORF">TWF506_006532</name>
</gene>
<keyword evidence="3" id="KW-1185">Reference proteome</keyword>
<proteinExistence type="predicted"/>
<dbReference type="Proteomes" id="UP001307849">
    <property type="component" value="Unassembled WGS sequence"/>
</dbReference>
<dbReference type="PANTHER" id="PTHR39697">
    <property type="entry name" value="RICIN B LECTIN DOMAIN-CONTAINING PROTEIN-RELATED"/>
    <property type="match status" value="1"/>
</dbReference>
<feature type="compositionally biased region" description="Low complexity" evidence="1">
    <location>
        <begin position="29"/>
        <end position="58"/>
    </location>
</feature>
<accession>A0AAN8RYU4</accession>
<comment type="caution">
    <text evidence="2">The sequence shown here is derived from an EMBL/GenBank/DDBJ whole genome shotgun (WGS) entry which is preliminary data.</text>
</comment>
<evidence type="ECO:0000313" key="2">
    <source>
        <dbReference type="EMBL" id="KAK6516634.1"/>
    </source>
</evidence>
<dbReference type="AlphaFoldDB" id="A0AAN8RYU4"/>
<name>A0AAN8RYU4_9PEZI</name>
<evidence type="ECO:0000313" key="3">
    <source>
        <dbReference type="Proteomes" id="UP001307849"/>
    </source>
</evidence>
<sequence length="208" mass="23350">MTRNSFPEDGVAAEDFDPPAYTPSENDIDSFQSDSSKTQSSPQSDNKPPTPKADTPDPVENKAEKNLKVLTINRNDPPQPGSIYIINESTTSKVITNQGGKIVLKEYNGEPEKSQKWVCQRSGGWLGFTNDAGPDTTYLGHDPRGILICTARWHLPWEHFNVHKREGDGFEFMVRHWFGSLPLGYRDDGANIGKREIPDTWWGFTKVV</sequence>
<reference evidence="2 3" key="1">
    <citation type="submission" date="2019-10" db="EMBL/GenBank/DDBJ databases">
        <authorList>
            <person name="Palmer J.M."/>
        </authorList>
    </citation>
    <scope>NUCLEOTIDE SEQUENCE [LARGE SCALE GENOMIC DNA]</scope>
    <source>
        <strain evidence="2 3">TWF506</strain>
    </source>
</reference>
<dbReference type="PANTHER" id="PTHR39697:SF1">
    <property type="entry name" value="RICIN B LECTIN DOMAIN-CONTAINING PROTEIN"/>
    <property type="match status" value="1"/>
</dbReference>
<evidence type="ECO:0000256" key="1">
    <source>
        <dbReference type="SAM" id="MobiDB-lite"/>
    </source>
</evidence>